<feature type="region of interest" description="Disordered" evidence="4">
    <location>
        <begin position="620"/>
        <end position="639"/>
    </location>
</feature>
<feature type="compositionally biased region" description="Acidic residues" evidence="4">
    <location>
        <begin position="680"/>
        <end position="717"/>
    </location>
</feature>
<feature type="compositionally biased region" description="Polar residues" evidence="4">
    <location>
        <begin position="206"/>
        <end position="219"/>
    </location>
</feature>
<feature type="compositionally biased region" description="Basic and acidic residues" evidence="4">
    <location>
        <begin position="752"/>
        <end position="761"/>
    </location>
</feature>
<feature type="compositionally biased region" description="Low complexity" evidence="4">
    <location>
        <begin position="719"/>
        <end position="731"/>
    </location>
</feature>
<organism evidence="6 7">
    <name type="scientific">Sporothrix epigloea</name>
    <dbReference type="NCBI Taxonomy" id="1892477"/>
    <lineage>
        <taxon>Eukaryota</taxon>
        <taxon>Fungi</taxon>
        <taxon>Dikarya</taxon>
        <taxon>Ascomycota</taxon>
        <taxon>Pezizomycotina</taxon>
        <taxon>Sordariomycetes</taxon>
        <taxon>Sordariomycetidae</taxon>
        <taxon>Ophiostomatales</taxon>
        <taxon>Ophiostomataceae</taxon>
        <taxon>Sporothrix</taxon>
    </lineage>
</organism>
<dbReference type="InterPro" id="IPR018564">
    <property type="entry name" value="Repl_chkpnt_MRC1_dom"/>
</dbReference>
<feature type="compositionally biased region" description="Basic residues" evidence="4">
    <location>
        <begin position="193"/>
        <end position="205"/>
    </location>
</feature>
<feature type="compositionally biased region" description="Low complexity" evidence="4">
    <location>
        <begin position="1405"/>
        <end position="1428"/>
    </location>
</feature>
<feature type="region of interest" description="Disordered" evidence="4">
    <location>
        <begin position="39"/>
        <end position="111"/>
    </location>
</feature>
<keyword evidence="3" id="KW-0539">Nucleus</keyword>
<feature type="compositionally biased region" description="Polar residues" evidence="4">
    <location>
        <begin position="425"/>
        <end position="440"/>
    </location>
</feature>
<feature type="compositionally biased region" description="Basic and acidic residues" evidence="4">
    <location>
        <begin position="280"/>
        <end position="295"/>
    </location>
</feature>
<feature type="region of interest" description="Disordered" evidence="4">
    <location>
        <begin position="1032"/>
        <end position="1073"/>
    </location>
</feature>
<feature type="compositionally biased region" description="Acidic residues" evidence="4">
    <location>
        <begin position="736"/>
        <end position="751"/>
    </location>
</feature>
<feature type="compositionally biased region" description="Polar residues" evidence="4">
    <location>
        <begin position="791"/>
        <end position="801"/>
    </location>
</feature>
<feature type="region of interest" description="Disordered" evidence="4">
    <location>
        <begin position="424"/>
        <end position="458"/>
    </location>
</feature>
<name>A0ABP0DXB5_9PEZI</name>
<feature type="compositionally biased region" description="Polar residues" evidence="4">
    <location>
        <begin position="1290"/>
        <end position="1306"/>
    </location>
</feature>
<accession>A0ABP0DXB5</accession>
<evidence type="ECO:0000256" key="1">
    <source>
        <dbReference type="ARBA" id="ARBA00004123"/>
    </source>
</evidence>
<feature type="region of interest" description="Disordered" evidence="4">
    <location>
        <begin position="1290"/>
        <end position="1323"/>
    </location>
</feature>
<dbReference type="PANTHER" id="PTHR14396">
    <property type="entry name" value="CLASPIN"/>
    <property type="match status" value="1"/>
</dbReference>
<feature type="compositionally biased region" description="Acidic residues" evidence="4">
    <location>
        <begin position="1104"/>
        <end position="1114"/>
    </location>
</feature>
<protein>
    <recommendedName>
        <fullName evidence="5">DNA replication checkpoint mediator MRC1 domain-containing protein</fullName>
    </recommendedName>
</protein>
<feature type="region of interest" description="Disordered" evidence="4">
    <location>
        <begin position="1180"/>
        <end position="1205"/>
    </location>
</feature>
<evidence type="ECO:0000313" key="7">
    <source>
        <dbReference type="Proteomes" id="UP001642501"/>
    </source>
</evidence>
<dbReference type="Proteomes" id="UP001642501">
    <property type="component" value="Unassembled WGS sequence"/>
</dbReference>
<feature type="region of interest" description="Disordered" evidence="4">
    <location>
        <begin position="129"/>
        <end position="327"/>
    </location>
</feature>
<feature type="region of interest" description="Disordered" evidence="4">
    <location>
        <begin position="1460"/>
        <end position="1496"/>
    </location>
</feature>
<feature type="region of interest" description="Disordered" evidence="4">
    <location>
        <begin position="1"/>
        <end position="27"/>
    </location>
</feature>
<dbReference type="EMBL" id="CAWUOM010000097">
    <property type="protein sequence ID" value="CAK7271932.1"/>
    <property type="molecule type" value="Genomic_DNA"/>
</dbReference>
<evidence type="ECO:0000256" key="4">
    <source>
        <dbReference type="SAM" id="MobiDB-lite"/>
    </source>
</evidence>
<feature type="region of interest" description="Disordered" evidence="4">
    <location>
        <begin position="1100"/>
        <end position="1145"/>
    </location>
</feature>
<comment type="caution">
    <text evidence="6">The sequence shown here is derived from an EMBL/GenBank/DDBJ whole genome shotgun (WGS) entry which is preliminary data.</text>
</comment>
<feature type="compositionally biased region" description="Acidic residues" evidence="4">
    <location>
        <begin position="175"/>
        <end position="185"/>
    </location>
</feature>
<keyword evidence="2" id="KW-0597">Phosphoprotein</keyword>
<reference evidence="6 7" key="1">
    <citation type="submission" date="2024-01" db="EMBL/GenBank/DDBJ databases">
        <authorList>
            <person name="Allen C."/>
            <person name="Tagirdzhanova G."/>
        </authorList>
    </citation>
    <scope>NUCLEOTIDE SEQUENCE [LARGE SCALE GENOMIC DNA]</scope>
    <source>
        <strain evidence="6 7">CBS 573.63</strain>
    </source>
</reference>
<gene>
    <name evidence="6" type="ORF">SEPCBS57363_004874</name>
</gene>
<feature type="compositionally biased region" description="Basic and acidic residues" evidence="4">
    <location>
        <begin position="144"/>
        <end position="153"/>
    </location>
</feature>
<dbReference type="InterPro" id="IPR024146">
    <property type="entry name" value="Claspin"/>
</dbReference>
<feature type="compositionally biased region" description="Basic and acidic residues" evidence="4">
    <location>
        <begin position="1048"/>
        <end position="1064"/>
    </location>
</feature>
<feature type="region of interest" description="Disordered" evidence="4">
    <location>
        <begin position="656"/>
        <end position="802"/>
    </location>
</feature>
<feature type="region of interest" description="Disordered" evidence="4">
    <location>
        <begin position="1511"/>
        <end position="1534"/>
    </location>
</feature>
<proteinExistence type="predicted"/>
<feature type="region of interest" description="Disordered" evidence="4">
    <location>
        <begin position="1405"/>
        <end position="1432"/>
    </location>
</feature>
<evidence type="ECO:0000313" key="6">
    <source>
        <dbReference type="EMBL" id="CAK7271932.1"/>
    </source>
</evidence>
<comment type="subcellular location">
    <subcellularLocation>
        <location evidence="1">Nucleus</location>
    </subcellularLocation>
</comment>
<keyword evidence="7" id="KW-1185">Reference proteome</keyword>
<feature type="domain" description="DNA replication checkpoint mediator MRC1" evidence="5">
    <location>
        <begin position="1095"/>
        <end position="1237"/>
    </location>
</feature>
<evidence type="ECO:0000259" key="5">
    <source>
        <dbReference type="Pfam" id="PF09444"/>
    </source>
</evidence>
<dbReference type="Pfam" id="PF09444">
    <property type="entry name" value="MRC1"/>
    <property type="match status" value="1"/>
</dbReference>
<evidence type="ECO:0000256" key="2">
    <source>
        <dbReference type="ARBA" id="ARBA00022553"/>
    </source>
</evidence>
<feature type="compositionally biased region" description="Polar residues" evidence="4">
    <location>
        <begin position="131"/>
        <end position="143"/>
    </location>
</feature>
<dbReference type="PANTHER" id="PTHR14396:SF10">
    <property type="entry name" value="CLASPIN"/>
    <property type="match status" value="1"/>
</dbReference>
<evidence type="ECO:0000256" key="3">
    <source>
        <dbReference type="ARBA" id="ARBA00023242"/>
    </source>
</evidence>
<sequence length="1548" mass="167946">MASFSRTPSPEAVSGSESDFSVATPITPRTKLRQLFATIDGDGDSSSDSNCEQKDAGEITTPSRKAAKINTDSAIKVPCDKGTSAGRSPRTSPRVGAGGLLSSSEEDSDIEVRPRGRFAARMQAAALAAAKSSTIITDPSSTEPELRTENARERVKRMLFQQAAEGEKEQVEGDTNNDAEDEEYDAPLTAASRPRKRFTNLRSLRRSPTVSPQRSTETPRSVRRKGSPSISMTPTKNTEREASLDLFMTPRTADARDEDSTVAAKPKPSHNARFQALVSRKREEARARKEAEERKRAARKPLVAANDDDDDSDINSEVSAGGLDEDDDLLLRDAEGVDDNPWDITDDEGGRKLTQTLASSRPERKASKRALEEMHRETQRMTRDLQLTHEARTRKRVTKASLFERFNFLPTSTAAVAAIPKLDVPTNSSRPTSPVSPHNNTDNEMRTISDTPPSSPPVPVITDAADKYLLATIEAEETTSTPLRLDKGKHKLINSTNTLDFQQQSKPVRVLMPLMQANLVTTGSDDDDELEIMRTSKRKLDQLFENAPLKHNKEPRSMLILRRLAQVGSPGKTTAARPTTNGDKAVSLTADLTLGELQLSLQDRARLQAKRDRNERQEMLRAKGVRIQTEEEREREMDEVDDIVARARLEAEELMQREREEAKKNKKKVANGEIVAADADPLDWDESEDDDYEEEEEEDGGDEEERDIELSGSEDENSVAGEDVGEEGVAGNLIDGEAESTDNDSQEEKDDVEAKENEAEAAKLPAPPRIRPTKRRTALVITDDEDDDENNGSVNDNSNTPDFALTLPSFEAKTPGPRMPFTKSPFGLTASSDSPDAPTSVLRSATKPFIPGLPVAVGDAAGLGLTQIFAGTMADDSQMMAGSPSQLMSTLGNLVDADMSQATAVSVAAVPDSQLTQAWIKRMRGGCAGTDAAKDGINTDTGANGTTDVSQLVQFSFSQSQLHGLDSLLQEQSQRTDLYYPSQDADPQEYTPLKVRFIDHQPSTMETVILGQPSQQSLEATQVSTQPSQALLSSLPTASTHPRGRLLRKSDMAKISDAAGKEREEADEEAEEEVEAASAFAKLKQASAQKLFDRKKSKAKEMIEEQAEESEDEYAGLGGADGEDSDNESLASVQDMIDDQRVSSADGAKLAAFYADRERENDEKQVEKLFRDVTTGMLRRKRGAGGAGDYDLSDSDDGGEARRRMKRRQFARMQKALFSDERVSKVASNPRNQAFLRTIEDRGSDDEMDLIVDAPTDTTTATMASTASPAVDTSDSITAPVNTNMSIPDSQPSAVAGVQQIQQPLTNPRRRRLPATNSKKPANIGEIRESLSSLLDDYHNDGSNLSTVADSEFGSGDEEDDQAAANKENQSLSAAITTVPGTALMRRSGRSQNVQVVDRITLRRSSSTMSFASASSTGTGAEAASKSSHSLGATSGGAGPYIGPAGFRVPALLRRATTNSLMSNGSSTSNSSSANSSRTGFDKAGGTLDNGKIKKNATKMSGIHSFARENERRVALVESDKRRQAKKAKSAETRSRAVGNLFGAGKFE</sequence>
<feature type="compositionally biased region" description="Low complexity" evidence="4">
    <location>
        <begin position="1460"/>
        <end position="1479"/>
    </location>
</feature>
<feature type="compositionally biased region" description="Basic and acidic residues" evidence="4">
    <location>
        <begin position="1511"/>
        <end position="1522"/>
    </location>
</feature>